<keyword evidence="1" id="KW-0472">Membrane</keyword>
<comment type="caution">
    <text evidence="3">The sequence shown here is derived from an EMBL/GenBank/DDBJ whole genome shotgun (WGS) entry which is preliminary data.</text>
</comment>
<protein>
    <submittedName>
        <fullName evidence="3">TadE/TadG family type IV pilus assembly protein</fullName>
    </submittedName>
</protein>
<keyword evidence="1" id="KW-1133">Transmembrane helix</keyword>
<proteinExistence type="predicted"/>
<dbReference type="RefSeq" id="WP_379487557.1">
    <property type="nucleotide sequence ID" value="NZ_JBHLWK010000013.1"/>
</dbReference>
<keyword evidence="4" id="KW-1185">Reference proteome</keyword>
<gene>
    <name evidence="3" type="ORF">ACFFJC_10985</name>
</gene>
<dbReference type="InterPro" id="IPR012495">
    <property type="entry name" value="TadE-like_dom"/>
</dbReference>
<feature type="transmembrane region" description="Helical" evidence="1">
    <location>
        <begin position="23"/>
        <end position="44"/>
    </location>
</feature>
<evidence type="ECO:0000313" key="4">
    <source>
        <dbReference type="Proteomes" id="UP001589798"/>
    </source>
</evidence>
<organism evidence="3 4">
    <name type="scientific">Novosphingobium soli</name>
    <dbReference type="NCBI Taxonomy" id="574956"/>
    <lineage>
        <taxon>Bacteria</taxon>
        <taxon>Pseudomonadati</taxon>
        <taxon>Pseudomonadota</taxon>
        <taxon>Alphaproteobacteria</taxon>
        <taxon>Sphingomonadales</taxon>
        <taxon>Sphingomonadaceae</taxon>
        <taxon>Novosphingobium</taxon>
    </lineage>
</organism>
<reference evidence="3 4" key="1">
    <citation type="submission" date="2024-09" db="EMBL/GenBank/DDBJ databases">
        <authorList>
            <person name="Sun Q."/>
            <person name="Mori K."/>
        </authorList>
    </citation>
    <scope>NUCLEOTIDE SEQUENCE [LARGE SCALE GENOMIC DNA]</scope>
    <source>
        <strain evidence="3 4">CCM 7706</strain>
    </source>
</reference>
<keyword evidence="1" id="KW-0812">Transmembrane</keyword>
<evidence type="ECO:0000259" key="2">
    <source>
        <dbReference type="Pfam" id="PF07811"/>
    </source>
</evidence>
<dbReference type="Proteomes" id="UP001589798">
    <property type="component" value="Unassembled WGS sequence"/>
</dbReference>
<evidence type="ECO:0000256" key="1">
    <source>
        <dbReference type="SAM" id="Phobius"/>
    </source>
</evidence>
<feature type="domain" description="TadE-like" evidence="2">
    <location>
        <begin position="24"/>
        <end position="65"/>
    </location>
</feature>
<name>A0ABV6CVP2_9SPHN</name>
<accession>A0ABV6CVP2</accession>
<sequence>MTRACAITRLAGLWRRLRRERRAVTAVEFAVAAPVLLVLLLGIYDMGHTAYLGAVLHGAVQQAGRSDALETSDTAAADAYVTRIVRGVAPGAKVTATRVSYYDFADVERSEAWNDNNNNGICDKGESYTDENKNGHWDEDIGKSGNGGANDVVLYTVKVTYKPVFSVPFTTLTDGERTMTASAVKKNQPYALQQKYGSAAGTCP</sequence>
<dbReference type="Pfam" id="PF07811">
    <property type="entry name" value="TadE"/>
    <property type="match status" value="1"/>
</dbReference>
<dbReference type="EMBL" id="JBHLWK010000013">
    <property type="protein sequence ID" value="MFC0204796.1"/>
    <property type="molecule type" value="Genomic_DNA"/>
</dbReference>
<evidence type="ECO:0000313" key="3">
    <source>
        <dbReference type="EMBL" id="MFC0204796.1"/>
    </source>
</evidence>